<evidence type="ECO:0000256" key="8">
    <source>
        <dbReference type="ARBA" id="ARBA00023143"/>
    </source>
</evidence>
<dbReference type="EMBL" id="LAZR01022210">
    <property type="protein sequence ID" value="KKL82663.1"/>
    <property type="molecule type" value="Genomic_DNA"/>
</dbReference>
<dbReference type="GO" id="GO:0009425">
    <property type="term" value="C:bacterial-type flagellum basal body"/>
    <property type="evidence" value="ECO:0007669"/>
    <property type="project" value="UniProtKB-SubCell"/>
</dbReference>
<dbReference type="PIRSF" id="PIRSF004669">
    <property type="entry name" value="FliQ"/>
    <property type="match status" value="1"/>
</dbReference>
<dbReference type="GO" id="GO:0044780">
    <property type="term" value="P:bacterial-type flagellum assembly"/>
    <property type="evidence" value="ECO:0007669"/>
    <property type="project" value="InterPro"/>
</dbReference>
<dbReference type="InterPro" id="IPR002191">
    <property type="entry name" value="Bac_export_3"/>
</dbReference>
<name>A0A0F9F8N5_9ZZZZ</name>
<accession>A0A0F9F8N5</accession>
<keyword evidence="5 9" id="KW-0812">Transmembrane</keyword>
<keyword evidence="7 9" id="KW-0472">Membrane</keyword>
<reference evidence="10" key="1">
    <citation type="journal article" date="2015" name="Nature">
        <title>Complex archaea that bridge the gap between prokaryotes and eukaryotes.</title>
        <authorList>
            <person name="Spang A."/>
            <person name="Saw J.H."/>
            <person name="Jorgensen S.L."/>
            <person name="Zaremba-Niedzwiedzka K."/>
            <person name="Martijn J."/>
            <person name="Lind A.E."/>
            <person name="van Eijk R."/>
            <person name="Schleper C."/>
            <person name="Guy L."/>
            <person name="Ettema T.J."/>
        </authorList>
    </citation>
    <scope>NUCLEOTIDE SEQUENCE</scope>
</reference>
<evidence type="ECO:0000256" key="1">
    <source>
        <dbReference type="ARBA" id="ARBA00004117"/>
    </source>
</evidence>
<dbReference type="GO" id="GO:0005886">
    <property type="term" value="C:plasma membrane"/>
    <property type="evidence" value="ECO:0007669"/>
    <property type="project" value="UniProtKB-SubCell"/>
</dbReference>
<dbReference type="PANTHER" id="PTHR34040:SF2">
    <property type="entry name" value="FLAGELLAR BIOSYNTHETIC PROTEIN FLIQ"/>
    <property type="match status" value="1"/>
</dbReference>
<dbReference type="InterPro" id="IPR006305">
    <property type="entry name" value="FliQ"/>
</dbReference>
<evidence type="ECO:0000256" key="4">
    <source>
        <dbReference type="ARBA" id="ARBA00022475"/>
    </source>
</evidence>
<keyword evidence="6 9" id="KW-1133">Transmembrane helix</keyword>
<dbReference type="AlphaFoldDB" id="A0A0F9F8N5"/>
<dbReference type="GO" id="GO:0009306">
    <property type="term" value="P:protein secretion"/>
    <property type="evidence" value="ECO:0007669"/>
    <property type="project" value="InterPro"/>
</dbReference>
<evidence type="ECO:0000256" key="5">
    <source>
        <dbReference type="ARBA" id="ARBA00022692"/>
    </source>
</evidence>
<evidence type="ECO:0000256" key="3">
    <source>
        <dbReference type="ARBA" id="ARBA00021718"/>
    </source>
</evidence>
<dbReference type="PRINTS" id="PR00952">
    <property type="entry name" value="TYPE3IMQPROT"/>
</dbReference>
<organism evidence="10">
    <name type="scientific">marine sediment metagenome</name>
    <dbReference type="NCBI Taxonomy" id="412755"/>
    <lineage>
        <taxon>unclassified sequences</taxon>
        <taxon>metagenomes</taxon>
        <taxon>ecological metagenomes</taxon>
    </lineage>
</organism>
<feature type="transmembrane region" description="Helical" evidence="9">
    <location>
        <begin position="20"/>
        <end position="39"/>
    </location>
</feature>
<keyword evidence="4" id="KW-1003">Cell membrane</keyword>
<evidence type="ECO:0000256" key="9">
    <source>
        <dbReference type="SAM" id="Phobius"/>
    </source>
</evidence>
<protein>
    <recommendedName>
        <fullName evidence="3">Flagellar biosynthetic protein FliQ</fullName>
    </recommendedName>
</protein>
<comment type="caution">
    <text evidence="10">The sequence shown here is derived from an EMBL/GenBank/DDBJ whole genome shotgun (WGS) entry which is preliminary data.</text>
</comment>
<dbReference type="Pfam" id="PF01313">
    <property type="entry name" value="Bac_export_3"/>
    <property type="match status" value="1"/>
</dbReference>
<evidence type="ECO:0000256" key="7">
    <source>
        <dbReference type="ARBA" id="ARBA00023136"/>
    </source>
</evidence>
<evidence type="ECO:0000256" key="6">
    <source>
        <dbReference type="ARBA" id="ARBA00022989"/>
    </source>
</evidence>
<feature type="transmembrane region" description="Helical" evidence="9">
    <location>
        <begin position="51"/>
        <end position="70"/>
    </location>
</feature>
<evidence type="ECO:0000256" key="2">
    <source>
        <dbReference type="ARBA" id="ARBA00004651"/>
    </source>
</evidence>
<dbReference type="PANTHER" id="PTHR34040">
    <property type="entry name" value="FLAGELLAR BIOSYNTHETIC PROTEIN FLIQ"/>
    <property type="match status" value="1"/>
</dbReference>
<sequence length="89" mass="9585">MGQDIVAALGRETIGITMTIIGPLIGTALVVGLLIGIFQAATSIQEQTLTFLPKLLAVFGMFIYAMPWLIQKLMTFTSTLLGNLSSYSF</sequence>
<dbReference type="NCBIfam" id="TIGR01402">
    <property type="entry name" value="fliQ"/>
    <property type="match status" value="1"/>
</dbReference>
<proteinExistence type="predicted"/>
<keyword evidence="8" id="KW-0975">Bacterial flagellum</keyword>
<comment type="subcellular location">
    <subcellularLocation>
        <location evidence="1">Bacterial flagellum basal body</location>
    </subcellularLocation>
    <subcellularLocation>
        <location evidence="2">Cell membrane</location>
        <topology evidence="2">Multi-pass membrane protein</topology>
    </subcellularLocation>
</comment>
<gene>
    <name evidence="10" type="ORF">LCGC14_1982500</name>
</gene>
<evidence type="ECO:0000313" key="10">
    <source>
        <dbReference type="EMBL" id="KKL82663.1"/>
    </source>
</evidence>